<gene>
    <name evidence="2" type="ORF">AVDCRST_MAG59-2124</name>
</gene>
<organism evidence="2">
    <name type="scientific">uncultured Thermomicrobiales bacterium</name>
    <dbReference type="NCBI Taxonomy" id="1645740"/>
    <lineage>
        <taxon>Bacteria</taxon>
        <taxon>Pseudomonadati</taxon>
        <taxon>Thermomicrobiota</taxon>
        <taxon>Thermomicrobia</taxon>
        <taxon>Thermomicrobiales</taxon>
        <taxon>environmental samples</taxon>
    </lineage>
</organism>
<dbReference type="AlphaFoldDB" id="A0A6J4UQ20"/>
<accession>A0A6J4UQ20</accession>
<proteinExistence type="predicted"/>
<reference evidence="2" key="1">
    <citation type="submission" date="2020-02" db="EMBL/GenBank/DDBJ databases">
        <authorList>
            <person name="Meier V. D."/>
        </authorList>
    </citation>
    <scope>NUCLEOTIDE SEQUENCE</scope>
    <source>
        <strain evidence="2">AVDCRST_MAG59</strain>
    </source>
</reference>
<dbReference type="InterPro" id="IPR002716">
    <property type="entry name" value="PIN_dom"/>
</dbReference>
<dbReference type="PANTHER" id="PTHR34610:SF3">
    <property type="entry name" value="SSL7007 PROTEIN"/>
    <property type="match status" value="1"/>
</dbReference>
<evidence type="ECO:0000313" key="2">
    <source>
        <dbReference type="EMBL" id="CAA9555468.1"/>
    </source>
</evidence>
<dbReference type="SUPFAM" id="SSF88723">
    <property type="entry name" value="PIN domain-like"/>
    <property type="match status" value="1"/>
</dbReference>
<sequence length="140" mass="15093">MLVVCDANVLASGTLGLRRTHSAPGAVLRQILRGDVAVALSEPILREFARTLEKPYFAARLTEEERRATVNSVWDVALDALLTREVHGVATHPEDDLVLAPALSVTAEFLVTGDKALLALGPWEGVQIVAPATFLALQRM</sequence>
<name>A0A6J4UQ20_9BACT</name>
<feature type="domain" description="PIN" evidence="1">
    <location>
        <begin position="3"/>
        <end position="116"/>
    </location>
</feature>
<protein>
    <recommendedName>
        <fullName evidence="1">PIN domain-containing protein</fullName>
    </recommendedName>
</protein>
<dbReference type="NCBIfam" id="TIGR00305">
    <property type="entry name" value="putative toxin-antitoxin system toxin component, PIN family"/>
    <property type="match status" value="1"/>
</dbReference>
<dbReference type="EMBL" id="CADCWF010000131">
    <property type="protein sequence ID" value="CAA9555468.1"/>
    <property type="molecule type" value="Genomic_DNA"/>
</dbReference>
<dbReference type="InterPro" id="IPR029060">
    <property type="entry name" value="PIN-like_dom_sf"/>
</dbReference>
<dbReference type="InterPro" id="IPR002850">
    <property type="entry name" value="PIN_toxin-like"/>
</dbReference>
<dbReference type="Pfam" id="PF13470">
    <property type="entry name" value="PIN_3"/>
    <property type="match status" value="1"/>
</dbReference>
<evidence type="ECO:0000259" key="1">
    <source>
        <dbReference type="Pfam" id="PF13470"/>
    </source>
</evidence>
<dbReference type="PANTHER" id="PTHR34610">
    <property type="entry name" value="SSL7007 PROTEIN"/>
    <property type="match status" value="1"/>
</dbReference>